<gene>
    <name evidence="1" type="ORF">PCOR1329_LOCUS56778</name>
</gene>
<accession>A0ABN9VGJ3</accession>
<dbReference type="EMBL" id="CAUYUJ010016993">
    <property type="protein sequence ID" value="CAK0870763.1"/>
    <property type="molecule type" value="Genomic_DNA"/>
</dbReference>
<keyword evidence="2" id="KW-1185">Reference proteome</keyword>
<evidence type="ECO:0000313" key="1">
    <source>
        <dbReference type="EMBL" id="CAK0870763.1"/>
    </source>
</evidence>
<sequence length="320" mass="33770">MASPVAAEEAAPTAAGQAAPAAADVAEVRDEAAEPGCLDLRAFPRFAPLLASTQEYAQLTGCRFQSDSLCSLSSFLLSADLSTGSGEPQSQRAELLAAKRRAAPTVLEFTERLKLGEEGLMEELEKASRMVMSESVRRGVVATAQNLCMWPPDPPPASVAEGDCSYEDTSAPMDAIAQRARSSQHKLTFRGWPVGATTAGSSGNFAFGPRDGSGVEFELHLFQLVLLRSTFGGPRSCCSAAPGGLPSWALRAREAGPAPIPEVRAELPTVLCSNLWSTHGIQDPFERGRGSGVRAVRRGAPWPGRPLRSFVSAPTGSCMP</sequence>
<reference evidence="1" key="1">
    <citation type="submission" date="2023-10" db="EMBL/GenBank/DDBJ databases">
        <authorList>
            <person name="Chen Y."/>
            <person name="Shah S."/>
            <person name="Dougan E. K."/>
            <person name="Thang M."/>
            <person name="Chan C."/>
        </authorList>
    </citation>
    <scope>NUCLEOTIDE SEQUENCE [LARGE SCALE GENOMIC DNA]</scope>
</reference>
<comment type="caution">
    <text evidence="1">The sequence shown here is derived from an EMBL/GenBank/DDBJ whole genome shotgun (WGS) entry which is preliminary data.</text>
</comment>
<protein>
    <submittedName>
        <fullName evidence="1">Uncharacterized protein</fullName>
    </submittedName>
</protein>
<name>A0ABN9VGJ3_9DINO</name>
<evidence type="ECO:0000313" key="2">
    <source>
        <dbReference type="Proteomes" id="UP001189429"/>
    </source>
</evidence>
<proteinExistence type="predicted"/>
<dbReference type="Proteomes" id="UP001189429">
    <property type="component" value="Unassembled WGS sequence"/>
</dbReference>
<organism evidence="1 2">
    <name type="scientific">Prorocentrum cordatum</name>
    <dbReference type="NCBI Taxonomy" id="2364126"/>
    <lineage>
        <taxon>Eukaryota</taxon>
        <taxon>Sar</taxon>
        <taxon>Alveolata</taxon>
        <taxon>Dinophyceae</taxon>
        <taxon>Prorocentrales</taxon>
        <taxon>Prorocentraceae</taxon>
        <taxon>Prorocentrum</taxon>
    </lineage>
</organism>